<dbReference type="InterPro" id="IPR036770">
    <property type="entry name" value="Ankyrin_rpt-contain_sf"/>
</dbReference>
<dbReference type="Gene3D" id="1.25.40.20">
    <property type="entry name" value="Ankyrin repeat-containing domain"/>
    <property type="match status" value="1"/>
</dbReference>
<dbReference type="InterPro" id="IPR002110">
    <property type="entry name" value="Ankyrin_rpt"/>
</dbReference>
<keyword evidence="1" id="KW-0677">Repeat</keyword>
<dbReference type="Pfam" id="PF12796">
    <property type="entry name" value="Ank_2"/>
    <property type="match status" value="1"/>
</dbReference>
<evidence type="ECO:0000256" key="3">
    <source>
        <dbReference type="PROSITE-ProRule" id="PRU00023"/>
    </source>
</evidence>
<dbReference type="SMART" id="SM00248">
    <property type="entry name" value="ANK"/>
    <property type="match status" value="5"/>
</dbReference>
<feature type="repeat" description="ANK" evidence="3">
    <location>
        <begin position="127"/>
        <end position="159"/>
    </location>
</feature>
<reference evidence="4 5" key="1">
    <citation type="journal article" date="2019" name="Nat. Ecol. Evol.">
        <title>Megaphylogeny resolves global patterns of mushroom evolution.</title>
        <authorList>
            <person name="Varga T."/>
            <person name="Krizsan K."/>
            <person name="Foldi C."/>
            <person name="Dima B."/>
            <person name="Sanchez-Garcia M."/>
            <person name="Sanchez-Ramirez S."/>
            <person name="Szollosi G.J."/>
            <person name="Szarkandi J.G."/>
            <person name="Papp V."/>
            <person name="Albert L."/>
            <person name="Andreopoulos W."/>
            <person name="Angelini C."/>
            <person name="Antonin V."/>
            <person name="Barry K.W."/>
            <person name="Bougher N.L."/>
            <person name="Buchanan P."/>
            <person name="Buyck B."/>
            <person name="Bense V."/>
            <person name="Catcheside P."/>
            <person name="Chovatia M."/>
            <person name="Cooper J."/>
            <person name="Damon W."/>
            <person name="Desjardin D."/>
            <person name="Finy P."/>
            <person name="Geml J."/>
            <person name="Haridas S."/>
            <person name="Hughes K."/>
            <person name="Justo A."/>
            <person name="Karasinski D."/>
            <person name="Kautmanova I."/>
            <person name="Kiss B."/>
            <person name="Kocsube S."/>
            <person name="Kotiranta H."/>
            <person name="LaButti K.M."/>
            <person name="Lechner B.E."/>
            <person name="Liimatainen K."/>
            <person name="Lipzen A."/>
            <person name="Lukacs Z."/>
            <person name="Mihaltcheva S."/>
            <person name="Morgado L.N."/>
            <person name="Niskanen T."/>
            <person name="Noordeloos M.E."/>
            <person name="Ohm R.A."/>
            <person name="Ortiz-Santana B."/>
            <person name="Ovrebo C."/>
            <person name="Racz N."/>
            <person name="Riley R."/>
            <person name="Savchenko A."/>
            <person name="Shiryaev A."/>
            <person name="Soop K."/>
            <person name="Spirin V."/>
            <person name="Szebenyi C."/>
            <person name="Tomsovsky M."/>
            <person name="Tulloss R.E."/>
            <person name="Uehling J."/>
            <person name="Grigoriev I.V."/>
            <person name="Vagvolgyi C."/>
            <person name="Papp T."/>
            <person name="Martin F.M."/>
            <person name="Miettinen O."/>
            <person name="Hibbett D.S."/>
            <person name="Nagy L.G."/>
        </authorList>
    </citation>
    <scope>NUCLEOTIDE SEQUENCE [LARGE SCALE GENOMIC DNA]</scope>
    <source>
        <strain evidence="4 5">CBS 309.79</strain>
    </source>
</reference>
<dbReference type="SUPFAM" id="SSF48403">
    <property type="entry name" value="Ankyrin repeat"/>
    <property type="match status" value="1"/>
</dbReference>
<feature type="repeat" description="ANK" evidence="3">
    <location>
        <begin position="192"/>
        <end position="224"/>
    </location>
</feature>
<dbReference type="AlphaFoldDB" id="A0A5C3QKD1"/>
<dbReference type="PROSITE" id="PS50088">
    <property type="entry name" value="ANK_REPEAT"/>
    <property type="match status" value="3"/>
</dbReference>
<gene>
    <name evidence="4" type="ORF">BDV98DRAFT_429111</name>
</gene>
<evidence type="ECO:0000256" key="2">
    <source>
        <dbReference type="ARBA" id="ARBA00023043"/>
    </source>
</evidence>
<protein>
    <submittedName>
        <fullName evidence="4">Ankyrin repeat-containing domain protein</fullName>
    </submittedName>
</protein>
<dbReference type="PANTHER" id="PTHR24201">
    <property type="entry name" value="ANK_REP_REGION DOMAIN-CONTAINING PROTEIN"/>
    <property type="match status" value="1"/>
</dbReference>
<dbReference type="Proteomes" id="UP000305067">
    <property type="component" value="Unassembled WGS sequence"/>
</dbReference>
<proteinExistence type="predicted"/>
<dbReference type="PRINTS" id="PR01415">
    <property type="entry name" value="ANKYRIN"/>
</dbReference>
<evidence type="ECO:0000256" key="1">
    <source>
        <dbReference type="ARBA" id="ARBA00022737"/>
    </source>
</evidence>
<dbReference type="Pfam" id="PF13857">
    <property type="entry name" value="Ank_5"/>
    <property type="match status" value="1"/>
</dbReference>
<dbReference type="EMBL" id="ML178822">
    <property type="protein sequence ID" value="TFL02475.1"/>
    <property type="molecule type" value="Genomic_DNA"/>
</dbReference>
<evidence type="ECO:0000313" key="4">
    <source>
        <dbReference type="EMBL" id="TFL02475.1"/>
    </source>
</evidence>
<organism evidence="4 5">
    <name type="scientific">Pterulicium gracile</name>
    <dbReference type="NCBI Taxonomy" id="1884261"/>
    <lineage>
        <taxon>Eukaryota</taxon>
        <taxon>Fungi</taxon>
        <taxon>Dikarya</taxon>
        <taxon>Basidiomycota</taxon>
        <taxon>Agaricomycotina</taxon>
        <taxon>Agaricomycetes</taxon>
        <taxon>Agaricomycetidae</taxon>
        <taxon>Agaricales</taxon>
        <taxon>Pleurotineae</taxon>
        <taxon>Pterulaceae</taxon>
        <taxon>Pterulicium</taxon>
    </lineage>
</organism>
<dbReference type="STRING" id="1884261.A0A5C3QKD1"/>
<accession>A0A5C3QKD1</accession>
<keyword evidence="5" id="KW-1185">Reference proteome</keyword>
<name>A0A5C3QKD1_9AGAR</name>
<dbReference type="InterPro" id="IPR050776">
    <property type="entry name" value="Ank_Repeat/CDKN_Inhibitor"/>
</dbReference>
<keyword evidence="2 3" id="KW-0040">ANK repeat</keyword>
<evidence type="ECO:0000313" key="5">
    <source>
        <dbReference type="Proteomes" id="UP000305067"/>
    </source>
</evidence>
<sequence>MNQCYLHANFRWLAIHVLPKKEVAAGSAYLAISLSAHGLSYLLDAHLAQNPDTPLDQRNAAGWTALQMSAPFGFPVISAFLLRKGASIELPGFIARSPLATATRHNQLHVASFLLSQGARLESRDVHGRTPLLSASRHGKLDVVQLLVNAGADLQAQDSWRNTALTLAAFHGRHETEFILKRGALVDSSDRTRRTPIMDAASNGYSSIVSLLLAHGADTELVDDDGKIAATIAEEQGYGTIAQILPQSALSSSRLKTASVQRPGDQQHKAEHTITSVIQIQQLSGLHVFGRTRASG</sequence>
<dbReference type="OrthoDB" id="194358at2759"/>
<feature type="repeat" description="ANK" evidence="3">
    <location>
        <begin position="94"/>
        <end position="126"/>
    </location>
</feature>
<dbReference type="PROSITE" id="PS50297">
    <property type="entry name" value="ANK_REP_REGION"/>
    <property type="match status" value="2"/>
</dbReference>